<proteinExistence type="predicted"/>
<evidence type="ECO:0000256" key="7">
    <source>
        <dbReference type="ARBA" id="ARBA00023306"/>
    </source>
</evidence>
<evidence type="ECO:0000256" key="3">
    <source>
        <dbReference type="ARBA" id="ARBA00022679"/>
    </source>
</evidence>
<gene>
    <name evidence="11" type="ORF">NP493_3g02073</name>
</gene>
<evidence type="ECO:0000256" key="4">
    <source>
        <dbReference type="ARBA" id="ARBA00022741"/>
    </source>
</evidence>
<dbReference type="InterPro" id="IPR000719">
    <property type="entry name" value="Prot_kinase_dom"/>
</dbReference>
<evidence type="ECO:0000313" key="11">
    <source>
        <dbReference type="EMBL" id="KAK2194009.1"/>
    </source>
</evidence>
<dbReference type="SMART" id="SM00220">
    <property type="entry name" value="S_TKc"/>
    <property type="match status" value="1"/>
</dbReference>
<keyword evidence="1" id="KW-0723">Serine/threonine-protein kinase</keyword>
<feature type="binding site" evidence="8">
    <location>
        <position position="56"/>
    </location>
    <ligand>
        <name>ATP</name>
        <dbReference type="ChEBI" id="CHEBI:30616"/>
    </ligand>
</feature>
<dbReference type="SUPFAM" id="SSF56112">
    <property type="entry name" value="Protein kinase-like (PK-like)"/>
    <property type="match status" value="1"/>
</dbReference>
<dbReference type="Gene3D" id="1.10.510.10">
    <property type="entry name" value="Transferase(Phosphotransferase) domain 1"/>
    <property type="match status" value="1"/>
</dbReference>
<dbReference type="Gene3D" id="3.30.200.20">
    <property type="entry name" value="Phosphorylase Kinase, domain 1"/>
    <property type="match status" value="1"/>
</dbReference>
<feature type="region of interest" description="Disordered" evidence="9">
    <location>
        <begin position="587"/>
        <end position="623"/>
    </location>
</feature>
<keyword evidence="5" id="KW-0418">Kinase</keyword>
<dbReference type="PANTHER" id="PTHR24055">
    <property type="entry name" value="MITOGEN-ACTIVATED PROTEIN KINASE"/>
    <property type="match status" value="1"/>
</dbReference>
<keyword evidence="6 8" id="KW-0067">ATP-binding</keyword>
<evidence type="ECO:0000313" key="12">
    <source>
        <dbReference type="Proteomes" id="UP001209878"/>
    </source>
</evidence>
<dbReference type="PRINTS" id="PR01771">
    <property type="entry name" value="ERK3ERK4MAPK"/>
</dbReference>
<protein>
    <recommendedName>
        <fullName evidence="10">Protein kinase domain-containing protein</fullName>
    </recommendedName>
</protein>
<accession>A0AAD9PFS5</accession>
<evidence type="ECO:0000256" key="8">
    <source>
        <dbReference type="PROSITE-ProRule" id="PRU10141"/>
    </source>
</evidence>
<keyword evidence="3" id="KW-0808">Transferase</keyword>
<dbReference type="PROSITE" id="PS00107">
    <property type="entry name" value="PROTEIN_KINASE_ATP"/>
    <property type="match status" value="1"/>
</dbReference>
<feature type="domain" description="Protein kinase" evidence="10">
    <location>
        <begin position="26"/>
        <end position="322"/>
    </location>
</feature>
<name>A0AAD9PFS5_RIDPI</name>
<dbReference type="InterPro" id="IPR011009">
    <property type="entry name" value="Kinase-like_dom_sf"/>
</dbReference>
<dbReference type="FunFam" id="3.30.200.20:FF:000281">
    <property type="entry name" value="Mitogen-activated protein kinase 4"/>
    <property type="match status" value="1"/>
</dbReference>
<dbReference type="EMBL" id="JAODUO010000003">
    <property type="protein sequence ID" value="KAK2194009.1"/>
    <property type="molecule type" value="Genomic_DNA"/>
</dbReference>
<evidence type="ECO:0000256" key="1">
    <source>
        <dbReference type="ARBA" id="ARBA00022527"/>
    </source>
</evidence>
<evidence type="ECO:0000259" key="10">
    <source>
        <dbReference type="PROSITE" id="PS50011"/>
    </source>
</evidence>
<sequence>MAKQPTGLQLTVDTMQLDTFDIGDRFINLQPVGYGANGLVFAATDKHSDKRVAIKKIRVSDQRCCRQALREIRILKRLKHDNVILVYEILGAKGRTLEEETVLADSKSVYIVQELMDTNLHELMQHEQLKQEHIKLFLYQFLRGLKYIHSANVLHRDLKPTNLLVNYDDLLLKIGDFGLARIIDPEYNHKGQLTQNVGTCWYKSPEMLLGAADYNSATDIWSAGCIFAEMLNGSRPLFAGTRDLDQLRLIVDSIPLSDDDWSHVLRIMPNKMLRNHPLKVQTPLVEKLVSVGSAALDLLQRMLTFDPVERISMEQALSHPYLAEFACRHDEPVAMQPLCIELEIDDMPASSLKQLIYNEAVLPPATCGSCPPPRLTPSSSPQPHCDSPCTETHTLEEIFHLDYFESSTEAAQHKDTFSSGPSEELDENIGRKNLKNSREKLCASTTSEGGWLDDSIIELCVGEDAAFTDTSNEEATKKCKSEGKKRVDDDDCEKDIAEISPEKLEEDRQLEIINMYHETLVTCDGDTMDVKPASDCFLHLVPLTVNVENVKEYPPISKETAAENAACEHILHIEAEDMPDECHWNTEKETEKDAKNVTSDFREKSKSNRGDRLLKKKSGRHRSAVNTLDERYRLPTEHLRTDTDYSNERLKQKRLAKVFSTT</sequence>
<feature type="compositionally biased region" description="Basic and acidic residues" evidence="9">
    <location>
        <begin position="587"/>
        <end position="613"/>
    </location>
</feature>
<dbReference type="GO" id="GO:0004707">
    <property type="term" value="F:MAP kinase activity"/>
    <property type="evidence" value="ECO:0007669"/>
    <property type="project" value="InterPro"/>
</dbReference>
<feature type="compositionally biased region" description="Basic residues" evidence="9">
    <location>
        <begin position="614"/>
        <end position="623"/>
    </location>
</feature>
<evidence type="ECO:0000256" key="6">
    <source>
        <dbReference type="ARBA" id="ARBA00022840"/>
    </source>
</evidence>
<evidence type="ECO:0000256" key="2">
    <source>
        <dbReference type="ARBA" id="ARBA00022553"/>
    </source>
</evidence>
<dbReference type="PROSITE" id="PS50011">
    <property type="entry name" value="PROTEIN_KINASE_DOM"/>
    <property type="match status" value="1"/>
</dbReference>
<keyword evidence="4 8" id="KW-0547">Nucleotide-binding</keyword>
<dbReference type="InterPro" id="IPR017441">
    <property type="entry name" value="Protein_kinase_ATP_BS"/>
</dbReference>
<organism evidence="11 12">
    <name type="scientific">Ridgeia piscesae</name>
    <name type="common">Tubeworm</name>
    <dbReference type="NCBI Taxonomy" id="27915"/>
    <lineage>
        <taxon>Eukaryota</taxon>
        <taxon>Metazoa</taxon>
        <taxon>Spiralia</taxon>
        <taxon>Lophotrochozoa</taxon>
        <taxon>Annelida</taxon>
        <taxon>Polychaeta</taxon>
        <taxon>Sedentaria</taxon>
        <taxon>Canalipalpata</taxon>
        <taxon>Sabellida</taxon>
        <taxon>Siboglinidae</taxon>
        <taxon>Ridgeia</taxon>
    </lineage>
</organism>
<dbReference type="Proteomes" id="UP001209878">
    <property type="component" value="Unassembled WGS sequence"/>
</dbReference>
<dbReference type="InterPro" id="IPR008271">
    <property type="entry name" value="Ser/Thr_kinase_AS"/>
</dbReference>
<dbReference type="GO" id="GO:0005524">
    <property type="term" value="F:ATP binding"/>
    <property type="evidence" value="ECO:0007669"/>
    <property type="project" value="UniProtKB-UniRule"/>
</dbReference>
<evidence type="ECO:0000256" key="5">
    <source>
        <dbReference type="ARBA" id="ARBA00022777"/>
    </source>
</evidence>
<evidence type="ECO:0000256" key="9">
    <source>
        <dbReference type="SAM" id="MobiDB-lite"/>
    </source>
</evidence>
<dbReference type="Pfam" id="PF00069">
    <property type="entry name" value="Pkinase"/>
    <property type="match status" value="1"/>
</dbReference>
<reference evidence="11" key="1">
    <citation type="journal article" date="2023" name="Mol. Biol. Evol.">
        <title>Third-Generation Sequencing Reveals the Adaptive Role of the Epigenome in Three Deep-Sea Polychaetes.</title>
        <authorList>
            <person name="Perez M."/>
            <person name="Aroh O."/>
            <person name="Sun Y."/>
            <person name="Lan Y."/>
            <person name="Juniper S.K."/>
            <person name="Young C.R."/>
            <person name="Angers B."/>
            <person name="Qian P.Y."/>
        </authorList>
    </citation>
    <scope>NUCLEOTIDE SEQUENCE</scope>
    <source>
        <strain evidence="11">R07B-5</strain>
    </source>
</reference>
<keyword evidence="12" id="KW-1185">Reference proteome</keyword>
<dbReference type="InterPro" id="IPR050117">
    <property type="entry name" value="MAPK"/>
</dbReference>
<dbReference type="AlphaFoldDB" id="A0AAD9PFS5"/>
<dbReference type="FunFam" id="1.10.510.10:FF:000624">
    <property type="entry name" value="Mitogen-activated protein kinase"/>
    <property type="match status" value="1"/>
</dbReference>
<dbReference type="InterPro" id="IPR008350">
    <property type="entry name" value="MAPK_ERK3/4"/>
</dbReference>
<keyword evidence="2" id="KW-0597">Phosphoprotein</keyword>
<comment type="caution">
    <text evidence="11">The sequence shown here is derived from an EMBL/GenBank/DDBJ whole genome shotgun (WGS) entry which is preliminary data.</text>
</comment>
<keyword evidence="7" id="KW-0131">Cell cycle</keyword>
<dbReference type="PROSITE" id="PS00108">
    <property type="entry name" value="PROTEIN_KINASE_ST"/>
    <property type="match status" value="1"/>
</dbReference>